<reference evidence="10" key="1">
    <citation type="submission" date="2022-12" db="EMBL/GenBank/DDBJ databases">
        <authorList>
            <person name="Petersen C."/>
        </authorList>
    </citation>
    <scope>NUCLEOTIDE SEQUENCE</scope>
    <source>
        <strain evidence="10">IBT 30728</strain>
    </source>
</reference>
<feature type="transmembrane region" description="Helical" evidence="8">
    <location>
        <begin position="582"/>
        <end position="601"/>
    </location>
</feature>
<dbReference type="InterPro" id="IPR010308">
    <property type="entry name" value="TRP_C"/>
</dbReference>
<evidence type="ECO:0000313" key="11">
    <source>
        <dbReference type="Proteomes" id="UP001148312"/>
    </source>
</evidence>
<evidence type="ECO:0000256" key="1">
    <source>
        <dbReference type="ARBA" id="ARBA00004141"/>
    </source>
</evidence>
<dbReference type="Proteomes" id="UP001148312">
    <property type="component" value="Unassembled WGS sequence"/>
</dbReference>
<keyword evidence="5 8" id="KW-1133">Transmembrane helix</keyword>
<comment type="caution">
    <text evidence="10">The sequence shown here is derived from an EMBL/GenBank/DDBJ whole genome shotgun (WGS) entry which is preliminary data.</text>
</comment>
<dbReference type="InterPro" id="IPR040241">
    <property type="entry name" value="TRP_Flc/Pkd2-like"/>
</dbReference>
<evidence type="ECO:0000256" key="7">
    <source>
        <dbReference type="SAM" id="MobiDB-lite"/>
    </source>
</evidence>
<feature type="compositionally biased region" description="Low complexity" evidence="7">
    <location>
        <begin position="698"/>
        <end position="709"/>
    </location>
</feature>
<evidence type="ECO:0000256" key="3">
    <source>
        <dbReference type="ARBA" id="ARBA00022692"/>
    </source>
</evidence>
<feature type="compositionally biased region" description="Basic and acidic residues" evidence="7">
    <location>
        <begin position="1080"/>
        <end position="1089"/>
    </location>
</feature>
<feature type="compositionally biased region" description="Acidic residues" evidence="7">
    <location>
        <begin position="930"/>
        <end position="940"/>
    </location>
</feature>
<sequence length="1132" mass="123242">MCRDMTPAANEARSSGRKDFDLARRDGLLTHQSRRWRETSKRRRRRILPTINNTTTRWWLSLVCMLLACVSPARSAMLDFDNCLSQTTLQSDPPQLQYVPLNVSVHFNLTSSLNPLKVTVYGNVTGTADGSPAPPATDQSWIDLNSTVGKIVDISQPNNKYTTLITSFDMLSFTPFSNASRFCQAVDQGQCPLGPVFKYNMSDLGTLRSFFIQHDMLSTYRFSTINPTFSIRSGDASAAELGCISLSITPDFGTSLKNALTYVPLVVLLFVAIATVAAAVYSPWGSTDIFRWTSNYGRDEDVLRLVTPGFADCLQYMQYIVLTGSLSLDYPGFFQPAVSYGSWSVLMFNQSFIDPAGANTPVLDGVYAINGTYGLDRMNQLVGMASTREIWPSMMVWILSILACTIVACQLGFAIRWLHRELARSTEQDLRSKNGPFTMGNVIRITFNYFLLPIVSLSFFQLVTAKGSPAYSVVLSAVVILMIMCFAIWLIRIIISTRPKSHLFDDLPTVLLYGPLYNTYCDDAAAFAMIPIILNFARGVGIGALQPSGIAQVVLLAICEVVAVLTLVAFRPFPSPTHMNLYHAIFSCIRFLTIIMSVVFVPSLTVSTATRGWVGYVILVLHALVLIFGFLLNALQTLIEVLARLAGAGGATRGGLVKVLGMRQLSRRVPRSDLARQSMASDAAMLAHTDDRLSSQFGGSRPRSMSGSSALLLNRPPASEGRASAVLDYASSYGGGHSRAASGNIYAQSPTAYTGAGEYFSSSPSSSTFIAPSPRDPYYRPPRPGRRTPQGSFDRGKKTSKSFLKGSRVRDEETLGDGTPMSGRGTPVPAYLPAPKDDMEMEETEQRKDYAVREVDFYYRVRGPPLSHTGTRKLKTGPADPTGPVSSATGWFRNLFQGKTKDKGKGFEVVRSARAPPPGLFPAGNFNEPYQDEPQTEEAEAGGHSRSASASEVPYHDTDAEQGVESGEQILQEAESGAGAPILPEVDTVSNIELPSRVGSRRTQPDSETGAEKVILNLPTVTEASSPGSKASNSRSVQHLQPELSSTATRLPFSSSSSPSRERGLSVASASGSVTSSHRTGRDGERAERPSSMGYVAQHRTRDNIHEASPDKMSFTGSAAELVDERALEQHH</sequence>
<reference evidence="10" key="2">
    <citation type="journal article" date="2023" name="IMA Fungus">
        <title>Comparative genomic study of the Penicillium genus elucidates a diverse pangenome and 15 lateral gene transfer events.</title>
        <authorList>
            <person name="Petersen C."/>
            <person name="Sorensen T."/>
            <person name="Nielsen M.R."/>
            <person name="Sondergaard T.E."/>
            <person name="Sorensen J.L."/>
            <person name="Fitzpatrick D.A."/>
            <person name="Frisvad J.C."/>
            <person name="Nielsen K.L."/>
        </authorList>
    </citation>
    <scope>NUCLEOTIDE SEQUENCE</scope>
    <source>
        <strain evidence="10">IBT 30728</strain>
    </source>
</reference>
<feature type="compositionally biased region" description="Basic and acidic residues" evidence="7">
    <location>
        <begin position="1100"/>
        <end position="1110"/>
    </location>
</feature>
<protein>
    <recommendedName>
        <fullName evidence="9">ML-like domain-containing protein</fullName>
    </recommendedName>
</protein>
<keyword evidence="6 8" id="KW-0472">Membrane</keyword>
<feature type="transmembrane region" description="Helical" evidence="8">
    <location>
        <begin position="472"/>
        <end position="495"/>
    </location>
</feature>
<comment type="subcellular location">
    <subcellularLocation>
        <location evidence="1">Membrane</location>
        <topology evidence="1">Multi-pass membrane protein</topology>
    </subcellularLocation>
</comment>
<keyword evidence="4" id="KW-0732">Signal</keyword>
<feature type="transmembrane region" description="Helical" evidence="8">
    <location>
        <begin position="438"/>
        <end position="460"/>
    </location>
</feature>
<dbReference type="AlphaFoldDB" id="A0A9X0BSU4"/>
<name>A0A9X0BSU4_9EURO</name>
<feature type="compositionally biased region" description="Low complexity" evidence="7">
    <location>
        <begin position="763"/>
        <end position="773"/>
    </location>
</feature>
<proteinExistence type="inferred from homology"/>
<evidence type="ECO:0000256" key="5">
    <source>
        <dbReference type="ARBA" id="ARBA00022989"/>
    </source>
</evidence>
<dbReference type="InterPro" id="IPR032800">
    <property type="entry name" value="TRP_N"/>
</dbReference>
<feature type="region of interest" description="Disordered" evidence="7">
    <location>
        <begin position="913"/>
        <end position="965"/>
    </location>
</feature>
<feature type="transmembrane region" description="Helical" evidence="8">
    <location>
        <begin position="394"/>
        <end position="418"/>
    </location>
</feature>
<feature type="region of interest" description="Disordered" evidence="7">
    <location>
        <begin position="763"/>
        <end position="843"/>
    </location>
</feature>
<evidence type="ECO:0000313" key="10">
    <source>
        <dbReference type="EMBL" id="KAJ5481117.1"/>
    </source>
</evidence>
<feature type="transmembrane region" description="Helical" evidence="8">
    <location>
        <begin position="259"/>
        <end position="281"/>
    </location>
</feature>
<organism evidence="10 11">
    <name type="scientific">Penicillium diatomitis</name>
    <dbReference type="NCBI Taxonomy" id="2819901"/>
    <lineage>
        <taxon>Eukaryota</taxon>
        <taxon>Fungi</taxon>
        <taxon>Dikarya</taxon>
        <taxon>Ascomycota</taxon>
        <taxon>Pezizomycotina</taxon>
        <taxon>Eurotiomycetes</taxon>
        <taxon>Eurotiomycetidae</taxon>
        <taxon>Eurotiales</taxon>
        <taxon>Aspergillaceae</taxon>
        <taxon>Penicillium</taxon>
    </lineage>
</organism>
<comment type="similarity">
    <text evidence="2">Belongs to the transient receptor potential (TRP) ion channel family.</text>
</comment>
<gene>
    <name evidence="10" type="ORF">N7539_007011</name>
</gene>
<feature type="compositionally biased region" description="Polar residues" evidence="7">
    <location>
        <begin position="1019"/>
        <end position="1039"/>
    </location>
</feature>
<keyword evidence="3 8" id="KW-0812">Transmembrane</keyword>
<feature type="transmembrane region" description="Helical" evidence="8">
    <location>
        <begin position="549"/>
        <end position="570"/>
    </location>
</feature>
<dbReference type="RefSeq" id="XP_056788547.1">
    <property type="nucleotide sequence ID" value="XM_056936612.1"/>
</dbReference>
<evidence type="ECO:0000256" key="2">
    <source>
        <dbReference type="ARBA" id="ARBA00010642"/>
    </source>
</evidence>
<dbReference type="Pfam" id="PF06011">
    <property type="entry name" value="TRP"/>
    <property type="match status" value="1"/>
</dbReference>
<evidence type="ECO:0000259" key="9">
    <source>
        <dbReference type="SMART" id="SM01320"/>
    </source>
</evidence>
<accession>A0A9X0BSU4</accession>
<dbReference type="Pfam" id="PF14558">
    <property type="entry name" value="TRP_N"/>
    <property type="match status" value="1"/>
</dbReference>
<dbReference type="GeneID" id="81626861"/>
<feature type="region of interest" description="Disordered" evidence="7">
    <location>
        <begin position="979"/>
        <end position="1117"/>
    </location>
</feature>
<feature type="region of interest" description="Disordered" evidence="7">
    <location>
        <begin position="868"/>
        <end position="890"/>
    </location>
</feature>
<feature type="domain" description="ML-like" evidence="9">
    <location>
        <begin position="74"/>
        <end position="255"/>
    </location>
</feature>
<dbReference type="PANTHER" id="PTHR31145:SF6">
    <property type="entry name" value="INTEGRAL MEMBRANE PROTEIN (AFU_ORTHOLOGUE AFUA_7G01610)"/>
    <property type="match status" value="1"/>
</dbReference>
<keyword evidence="11" id="KW-1185">Reference proteome</keyword>
<dbReference type="SMART" id="SM01320">
    <property type="entry name" value="TRP_N"/>
    <property type="match status" value="1"/>
</dbReference>
<evidence type="ECO:0000256" key="4">
    <source>
        <dbReference type="ARBA" id="ARBA00022729"/>
    </source>
</evidence>
<dbReference type="GO" id="GO:0055085">
    <property type="term" value="P:transmembrane transport"/>
    <property type="evidence" value="ECO:0007669"/>
    <property type="project" value="TreeGrafter"/>
</dbReference>
<dbReference type="GO" id="GO:0016020">
    <property type="term" value="C:membrane"/>
    <property type="evidence" value="ECO:0007669"/>
    <property type="project" value="UniProtKB-SubCell"/>
</dbReference>
<feature type="transmembrane region" description="Helical" evidence="8">
    <location>
        <begin position="613"/>
        <end position="635"/>
    </location>
</feature>
<dbReference type="EMBL" id="JAPWDQ010000009">
    <property type="protein sequence ID" value="KAJ5481117.1"/>
    <property type="molecule type" value="Genomic_DNA"/>
</dbReference>
<evidence type="ECO:0000256" key="6">
    <source>
        <dbReference type="ARBA" id="ARBA00023136"/>
    </source>
</evidence>
<dbReference type="PANTHER" id="PTHR31145">
    <property type="entry name" value="INTEGRAL MEMBRANE PROTEIN (AFU_ORTHOLOGUE AFUA_7G01610)"/>
    <property type="match status" value="1"/>
</dbReference>
<evidence type="ECO:0000256" key="8">
    <source>
        <dbReference type="SAM" id="Phobius"/>
    </source>
</evidence>
<feature type="transmembrane region" description="Helical" evidence="8">
    <location>
        <begin position="515"/>
        <end position="537"/>
    </location>
</feature>
<feature type="compositionally biased region" description="Low complexity" evidence="7">
    <location>
        <begin position="1045"/>
        <end position="1077"/>
    </location>
</feature>
<feature type="region of interest" description="Disordered" evidence="7">
    <location>
        <begin position="693"/>
        <end position="716"/>
    </location>
</feature>